<keyword evidence="1" id="KW-0732">Signal</keyword>
<protein>
    <submittedName>
        <fullName evidence="2">Uncharacterized protein</fullName>
    </submittedName>
</protein>
<evidence type="ECO:0000256" key="1">
    <source>
        <dbReference type="SAM" id="SignalP"/>
    </source>
</evidence>
<dbReference type="Proteomes" id="UP001153076">
    <property type="component" value="Unassembled WGS sequence"/>
</dbReference>
<dbReference type="OrthoDB" id="2146at2759"/>
<dbReference type="AlphaFoldDB" id="A0A9Q1KRQ2"/>
<gene>
    <name evidence="2" type="ORF">Cgig2_031901</name>
</gene>
<dbReference type="EMBL" id="JAKOGI010000032">
    <property type="protein sequence ID" value="KAJ8448177.1"/>
    <property type="molecule type" value="Genomic_DNA"/>
</dbReference>
<sequence>MHLLFTRLLLAKCGGLWRRYRPATSAAGPLSVHGGGAVGGSAPDAANEEWQPWSKPYPNCPSRELVVATPCLSVAPVPVEDVGGGCSVGGSRWSRRLVGSGRRCATMAAVVGWGVQQGLSYTLVQAFAWVLQVCRGTAVMLVSPTDGTDEIANPFIQPDGA</sequence>
<evidence type="ECO:0000313" key="3">
    <source>
        <dbReference type="Proteomes" id="UP001153076"/>
    </source>
</evidence>
<reference evidence="2" key="1">
    <citation type="submission" date="2022-04" db="EMBL/GenBank/DDBJ databases">
        <title>Carnegiea gigantea Genome sequencing and assembly v2.</title>
        <authorList>
            <person name="Copetti D."/>
            <person name="Sanderson M.J."/>
            <person name="Burquez A."/>
            <person name="Wojciechowski M.F."/>
        </authorList>
    </citation>
    <scope>NUCLEOTIDE SEQUENCE</scope>
    <source>
        <strain evidence="2">SGP5-SGP5p</strain>
        <tissue evidence="2">Aerial part</tissue>
    </source>
</reference>
<feature type="signal peptide" evidence="1">
    <location>
        <begin position="1"/>
        <end position="15"/>
    </location>
</feature>
<feature type="chain" id="PRO_5040423063" evidence="1">
    <location>
        <begin position="16"/>
        <end position="161"/>
    </location>
</feature>
<evidence type="ECO:0000313" key="2">
    <source>
        <dbReference type="EMBL" id="KAJ8448177.1"/>
    </source>
</evidence>
<organism evidence="2 3">
    <name type="scientific">Carnegiea gigantea</name>
    <dbReference type="NCBI Taxonomy" id="171969"/>
    <lineage>
        <taxon>Eukaryota</taxon>
        <taxon>Viridiplantae</taxon>
        <taxon>Streptophyta</taxon>
        <taxon>Embryophyta</taxon>
        <taxon>Tracheophyta</taxon>
        <taxon>Spermatophyta</taxon>
        <taxon>Magnoliopsida</taxon>
        <taxon>eudicotyledons</taxon>
        <taxon>Gunneridae</taxon>
        <taxon>Pentapetalae</taxon>
        <taxon>Caryophyllales</taxon>
        <taxon>Cactineae</taxon>
        <taxon>Cactaceae</taxon>
        <taxon>Cactoideae</taxon>
        <taxon>Echinocereeae</taxon>
        <taxon>Carnegiea</taxon>
    </lineage>
</organism>
<accession>A0A9Q1KRQ2</accession>
<name>A0A9Q1KRQ2_9CARY</name>
<comment type="caution">
    <text evidence="2">The sequence shown here is derived from an EMBL/GenBank/DDBJ whole genome shotgun (WGS) entry which is preliminary data.</text>
</comment>
<keyword evidence="3" id="KW-1185">Reference proteome</keyword>
<proteinExistence type="predicted"/>